<keyword evidence="2" id="KW-1185">Reference proteome</keyword>
<name>V8NPF8_OPHHA</name>
<reference evidence="1 2" key="1">
    <citation type="journal article" date="2013" name="Proc. Natl. Acad. Sci. U.S.A.">
        <title>The king cobra genome reveals dynamic gene evolution and adaptation in the snake venom system.</title>
        <authorList>
            <person name="Vonk F.J."/>
            <person name="Casewell N.R."/>
            <person name="Henkel C.V."/>
            <person name="Heimberg A.M."/>
            <person name="Jansen H.J."/>
            <person name="McCleary R.J."/>
            <person name="Kerkkamp H.M."/>
            <person name="Vos R.A."/>
            <person name="Guerreiro I."/>
            <person name="Calvete J.J."/>
            <person name="Wuster W."/>
            <person name="Woods A.E."/>
            <person name="Logan J.M."/>
            <person name="Harrison R.A."/>
            <person name="Castoe T.A."/>
            <person name="de Koning A.P."/>
            <person name="Pollock D.D."/>
            <person name="Yandell M."/>
            <person name="Calderon D."/>
            <person name="Renjifo C."/>
            <person name="Currier R.B."/>
            <person name="Salgado D."/>
            <person name="Pla D."/>
            <person name="Sanz L."/>
            <person name="Hyder A.S."/>
            <person name="Ribeiro J.M."/>
            <person name="Arntzen J.W."/>
            <person name="van den Thillart G.E."/>
            <person name="Boetzer M."/>
            <person name="Pirovano W."/>
            <person name="Dirks R.P."/>
            <person name="Spaink H.P."/>
            <person name="Duboule D."/>
            <person name="McGlinn E."/>
            <person name="Kini R.M."/>
            <person name="Richardson M.K."/>
        </authorList>
    </citation>
    <scope>NUCLEOTIDE SEQUENCE</scope>
    <source>
        <tissue evidence="1">Blood</tissue>
    </source>
</reference>
<feature type="non-terminal residue" evidence="1">
    <location>
        <position position="1"/>
    </location>
</feature>
<evidence type="ECO:0000313" key="2">
    <source>
        <dbReference type="Proteomes" id="UP000018936"/>
    </source>
</evidence>
<gene>
    <name evidence="1" type="ORF">L345_10050</name>
</gene>
<evidence type="ECO:0000313" key="1">
    <source>
        <dbReference type="EMBL" id="ETE64169.1"/>
    </source>
</evidence>
<accession>V8NPF8</accession>
<dbReference type="Proteomes" id="UP000018936">
    <property type="component" value="Unassembled WGS sequence"/>
</dbReference>
<organism evidence="1 2">
    <name type="scientific">Ophiophagus hannah</name>
    <name type="common">King cobra</name>
    <name type="synonym">Naja hannah</name>
    <dbReference type="NCBI Taxonomy" id="8665"/>
    <lineage>
        <taxon>Eukaryota</taxon>
        <taxon>Metazoa</taxon>
        <taxon>Chordata</taxon>
        <taxon>Craniata</taxon>
        <taxon>Vertebrata</taxon>
        <taxon>Euteleostomi</taxon>
        <taxon>Lepidosauria</taxon>
        <taxon>Squamata</taxon>
        <taxon>Bifurcata</taxon>
        <taxon>Unidentata</taxon>
        <taxon>Episquamata</taxon>
        <taxon>Toxicofera</taxon>
        <taxon>Serpentes</taxon>
        <taxon>Colubroidea</taxon>
        <taxon>Elapidae</taxon>
        <taxon>Elapinae</taxon>
        <taxon>Ophiophagus</taxon>
    </lineage>
</organism>
<protein>
    <submittedName>
        <fullName evidence="1">Uncharacterized protein</fullName>
    </submittedName>
</protein>
<dbReference type="EMBL" id="AZIM01002364">
    <property type="protein sequence ID" value="ETE64169.1"/>
    <property type="molecule type" value="Genomic_DNA"/>
</dbReference>
<proteinExistence type="predicted"/>
<dbReference type="AlphaFoldDB" id="V8NPF8"/>
<comment type="caution">
    <text evidence="1">The sequence shown here is derived from an EMBL/GenBank/DDBJ whole genome shotgun (WGS) entry which is preliminary data.</text>
</comment>
<sequence>EAPHHHHQQQQQPLDWELGLKKAIKKLDRQVKTLYEQVPENTLCLVLLPGADRFSGSLSGLSLVGIKGEKSISTSC</sequence>